<dbReference type="InterPro" id="IPR001611">
    <property type="entry name" value="Leu-rich_rpt"/>
</dbReference>
<evidence type="ECO:0000256" key="6">
    <source>
        <dbReference type="SAM" id="MobiDB-lite"/>
    </source>
</evidence>
<evidence type="ECO:0000313" key="8">
    <source>
        <dbReference type="Proteomes" id="UP000041254"/>
    </source>
</evidence>
<dbReference type="Pfam" id="PF14580">
    <property type="entry name" value="LRR_9"/>
    <property type="match status" value="1"/>
</dbReference>
<proteinExistence type="inferred from homology"/>
<name>A0A0G4EV32_VITBC</name>
<dbReference type="Pfam" id="PF13855">
    <property type="entry name" value="LRR_8"/>
    <property type="match status" value="1"/>
</dbReference>
<dbReference type="SUPFAM" id="SSF52058">
    <property type="entry name" value="L domain-like"/>
    <property type="match status" value="1"/>
</dbReference>
<dbReference type="PhylomeDB" id="A0A0G4EV32"/>
<dbReference type="SMART" id="SM00365">
    <property type="entry name" value="LRR_SD22"/>
    <property type="match status" value="9"/>
</dbReference>
<dbReference type="InterPro" id="IPR050576">
    <property type="entry name" value="Cilia_flagella_integrity"/>
</dbReference>
<dbReference type="InterPro" id="IPR032675">
    <property type="entry name" value="LRR_dom_sf"/>
</dbReference>
<feature type="region of interest" description="Disordered" evidence="6">
    <location>
        <begin position="357"/>
        <end position="376"/>
    </location>
</feature>
<comment type="subcellular location">
    <subcellularLocation>
        <location evidence="1">Nucleus</location>
    </subcellularLocation>
</comment>
<evidence type="ECO:0000256" key="1">
    <source>
        <dbReference type="ARBA" id="ARBA00004123"/>
    </source>
</evidence>
<dbReference type="STRING" id="1169540.A0A0G4EV32"/>
<evidence type="ECO:0000256" key="2">
    <source>
        <dbReference type="ARBA" id="ARBA00022614"/>
    </source>
</evidence>
<evidence type="ECO:0000256" key="4">
    <source>
        <dbReference type="ARBA" id="ARBA00023242"/>
    </source>
</evidence>
<gene>
    <name evidence="7" type="ORF">Vbra_13615</name>
</gene>
<evidence type="ECO:0000313" key="7">
    <source>
        <dbReference type="EMBL" id="CEM02466.1"/>
    </source>
</evidence>
<dbReference type="InParanoid" id="A0A0G4EV32"/>
<evidence type="ECO:0000256" key="5">
    <source>
        <dbReference type="ARBA" id="ARBA00023460"/>
    </source>
</evidence>
<accession>A0A0G4EV32</accession>
<dbReference type="SMART" id="SM00369">
    <property type="entry name" value="LRR_TYP"/>
    <property type="match status" value="6"/>
</dbReference>
<feature type="compositionally biased region" description="Acidic residues" evidence="6">
    <location>
        <begin position="31"/>
        <end position="40"/>
    </location>
</feature>
<dbReference type="EMBL" id="CDMY01000327">
    <property type="protein sequence ID" value="CEM02466.1"/>
    <property type="molecule type" value="Genomic_DNA"/>
</dbReference>
<dbReference type="OrthoDB" id="7451790at2759"/>
<dbReference type="Gene3D" id="3.80.10.10">
    <property type="entry name" value="Ribonuclease Inhibitor"/>
    <property type="match status" value="2"/>
</dbReference>
<keyword evidence="8" id="KW-1185">Reference proteome</keyword>
<organism evidence="7 8">
    <name type="scientific">Vitrella brassicaformis (strain CCMP3155)</name>
    <dbReference type="NCBI Taxonomy" id="1169540"/>
    <lineage>
        <taxon>Eukaryota</taxon>
        <taxon>Sar</taxon>
        <taxon>Alveolata</taxon>
        <taxon>Colpodellida</taxon>
        <taxon>Vitrellaceae</taxon>
        <taxon>Vitrella</taxon>
    </lineage>
</organism>
<dbReference type="GO" id="GO:0005634">
    <property type="term" value="C:nucleus"/>
    <property type="evidence" value="ECO:0007669"/>
    <property type="project" value="UniProtKB-SubCell"/>
</dbReference>
<dbReference type="VEuPathDB" id="CryptoDB:Vbra_13615"/>
<dbReference type="PANTHER" id="PTHR45973">
    <property type="entry name" value="PROTEIN PHOSPHATASE 1 REGULATORY SUBUNIT SDS22-RELATED"/>
    <property type="match status" value="1"/>
</dbReference>
<dbReference type="Proteomes" id="UP000041254">
    <property type="component" value="Unassembled WGS sequence"/>
</dbReference>
<keyword evidence="2" id="KW-0433">Leucine-rich repeat</keyword>
<feature type="compositionally biased region" description="Basic and acidic residues" evidence="6">
    <location>
        <begin position="15"/>
        <end position="25"/>
    </location>
</feature>
<feature type="region of interest" description="Disordered" evidence="6">
    <location>
        <begin position="1"/>
        <end position="40"/>
    </location>
</feature>
<dbReference type="PANTHER" id="PTHR45973:SF23">
    <property type="entry name" value="PROTEIN PHOSPHATASE 1 REGULATORY SUBUNIT 7"/>
    <property type="match status" value="1"/>
</dbReference>
<keyword evidence="4" id="KW-0539">Nucleus</keyword>
<dbReference type="InterPro" id="IPR003591">
    <property type="entry name" value="Leu-rich_rpt_typical-subtyp"/>
</dbReference>
<reference evidence="7 8" key="1">
    <citation type="submission" date="2014-11" db="EMBL/GenBank/DDBJ databases">
        <authorList>
            <person name="Zhu J."/>
            <person name="Qi W."/>
            <person name="Song R."/>
        </authorList>
    </citation>
    <scope>NUCLEOTIDE SEQUENCE [LARGE SCALE GENOMIC DNA]</scope>
</reference>
<protein>
    <recommendedName>
        <fullName evidence="9">Protein phosphatase 1 regulatory subunit 7</fullName>
    </recommendedName>
</protein>
<keyword evidence="3" id="KW-0677">Repeat</keyword>
<evidence type="ECO:0000256" key="3">
    <source>
        <dbReference type="ARBA" id="ARBA00022737"/>
    </source>
</evidence>
<dbReference type="AlphaFoldDB" id="A0A0G4EV32"/>
<dbReference type="PROSITE" id="PS51450">
    <property type="entry name" value="LRR"/>
    <property type="match status" value="6"/>
</dbReference>
<evidence type="ECO:0008006" key="9">
    <source>
        <dbReference type="Google" id="ProtNLM"/>
    </source>
</evidence>
<dbReference type="OMA" id="EVWASYN"/>
<comment type="similarity">
    <text evidence="5">Belongs to the SDS22 family.</text>
</comment>
<sequence>MDTDSHPPSFMESDPAVRREQEDSGGRVNTDEDENEAEEEPVTYLRLGVDYEVDPADTDISIQCGRIRKFENLEQCTNLQSLCLIANHVRALENLEHNIHLTRLELYQNAITQIANISHLTQLRVLDLSFNQIRKIENIETLVQLEKLYLSSNKITKIEGLDNLVGLKLLELGSNRIRVIEGVSQLQQLEELHLGKNKITSMALPVLPRLTTLTLQSNRLEEWDASVFANTGLQELYLSHNALSNVPQDICRLVELETLDLASNKIGDLAPLAGLMKVEDLWMNDNAVEDIKQVEHLKAITSLKTLYLERCPLQYKLGPGYRMAVTSTLPGLNQLDAAEVRATITVHTRPLVGRVGQRAGGADRKEGGVVKSIMKR</sequence>